<name>A0A8E2WAE2_RHILI</name>
<dbReference type="EMBL" id="QGGH01000011">
    <property type="protein sequence ID" value="PWJ88364.1"/>
    <property type="molecule type" value="Genomic_DNA"/>
</dbReference>
<proteinExistence type="predicted"/>
<dbReference type="Proteomes" id="UP000245631">
    <property type="component" value="Unassembled WGS sequence"/>
</dbReference>
<organism evidence="1 2">
    <name type="scientific">Rhizobium loti</name>
    <name type="common">Mesorhizobium loti</name>
    <dbReference type="NCBI Taxonomy" id="381"/>
    <lineage>
        <taxon>Bacteria</taxon>
        <taxon>Pseudomonadati</taxon>
        <taxon>Pseudomonadota</taxon>
        <taxon>Alphaproteobacteria</taxon>
        <taxon>Hyphomicrobiales</taxon>
        <taxon>Phyllobacteriaceae</taxon>
        <taxon>Mesorhizobium</taxon>
    </lineage>
</organism>
<evidence type="ECO:0000313" key="1">
    <source>
        <dbReference type="EMBL" id="PWJ88364.1"/>
    </source>
</evidence>
<sequence>MTDLETAIAAQFQIGDLVVYTPESVRTRISGYVWATSIGKPPTIISYELECGIAVGADLLCRAPPASGGFVTHVDVPLGAIREHTAAAMRAAARMR</sequence>
<comment type="caution">
    <text evidence="1">The sequence shown here is derived from an EMBL/GenBank/DDBJ whole genome shotgun (WGS) entry which is preliminary data.</text>
</comment>
<dbReference type="AlphaFoldDB" id="A0A8E2WAE2"/>
<dbReference type="RefSeq" id="WP_109670383.1">
    <property type="nucleotide sequence ID" value="NZ_QGGH01000011.1"/>
</dbReference>
<reference evidence="1 2" key="1">
    <citation type="submission" date="2018-05" db="EMBL/GenBank/DDBJ databases">
        <title>Genomic Encyclopedia of Type Strains, Phase IV (KMG-IV): sequencing the most valuable type-strain genomes for metagenomic binning, comparative biology and taxonomic classification.</title>
        <authorList>
            <person name="Goeker M."/>
        </authorList>
    </citation>
    <scope>NUCLEOTIDE SEQUENCE [LARGE SCALE GENOMIC DNA]</scope>
    <source>
        <strain evidence="1 2">DSM 2626</strain>
    </source>
</reference>
<accession>A0A8E2WAE2</accession>
<dbReference type="GeneID" id="61054864"/>
<protein>
    <submittedName>
        <fullName evidence="1">Uncharacterized protein</fullName>
    </submittedName>
</protein>
<evidence type="ECO:0000313" key="2">
    <source>
        <dbReference type="Proteomes" id="UP000245631"/>
    </source>
</evidence>
<gene>
    <name evidence="1" type="ORF">C8D77_11186</name>
</gene>